<reference evidence="2 3" key="1">
    <citation type="submission" date="2017-11" db="EMBL/GenBank/DDBJ databases">
        <title>Bacterial isolate from king chilli rhizosphere.</title>
        <authorList>
            <person name="Takhelmayum P."/>
            <person name="Sarangthem I."/>
        </authorList>
    </citation>
    <scope>NUCLEOTIDE SEQUENCE [LARGE SCALE GENOMIC DNA]</scope>
    <source>
        <strain evidence="3">t26</strain>
    </source>
</reference>
<evidence type="ECO:0000259" key="1">
    <source>
        <dbReference type="Pfam" id="PF01551"/>
    </source>
</evidence>
<evidence type="ECO:0000313" key="2">
    <source>
        <dbReference type="EMBL" id="PJO43934.1"/>
    </source>
</evidence>
<accession>A0A2M9Q777</accession>
<proteinExistence type="predicted"/>
<organism evidence="2 3">
    <name type="scientific">Lysinibacillus xylanilyticus</name>
    <dbReference type="NCBI Taxonomy" id="582475"/>
    <lineage>
        <taxon>Bacteria</taxon>
        <taxon>Bacillati</taxon>
        <taxon>Bacillota</taxon>
        <taxon>Bacilli</taxon>
        <taxon>Bacillales</taxon>
        <taxon>Bacillaceae</taxon>
        <taxon>Lysinibacillus</taxon>
    </lineage>
</organism>
<dbReference type="InterPro" id="IPR050570">
    <property type="entry name" value="Cell_wall_metabolism_enzyme"/>
</dbReference>
<feature type="domain" description="M23ase beta-sheet core" evidence="1">
    <location>
        <begin position="24"/>
        <end position="133"/>
    </location>
</feature>
<dbReference type="AlphaFoldDB" id="A0A2M9Q777"/>
<protein>
    <submittedName>
        <fullName evidence="2">M23 family peptidase</fullName>
    </submittedName>
</protein>
<dbReference type="PANTHER" id="PTHR21666:SF270">
    <property type="entry name" value="MUREIN HYDROLASE ACTIVATOR ENVC"/>
    <property type="match status" value="1"/>
</dbReference>
<evidence type="ECO:0000313" key="3">
    <source>
        <dbReference type="Proteomes" id="UP000232101"/>
    </source>
</evidence>
<dbReference type="PANTHER" id="PTHR21666">
    <property type="entry name" value="PEPTIDASE-RELATED"/>
    <property type="match status" value="1"/>
</dbReference>
<sequence>MTQVFIKPAEGVYTSLYGMRSGSMHYGVDIANSSSNVPVHASTAGVVNKAVGGCSNNGSIGNTCNGGYGNYVIVRHNINGQTYDTLYAHLQSISVSVGQTVNQGDKIGVMGNSGSSTGQHVHFEIYEKARVSQSEAVDPMPYLKGDKPTANYHTYDGTWATITITQKANVFKNVGYEIIGQLEAGGKYKVYGQREYAADGTLFYNVGSGYVHNAYGTIANHHATVTSTINTYSTPNGTIKRQLAPGTYKVHAAKDGWYNLGTEWVKADQVLVTKN</sequence>
<name>A0A2M9Q777_9BACI</name>
<dbReference type="GO" id="GO:0004222">
    <property type="term" value="F:metalloendopeptidase activity"/>
    <property type="evidence" value="ECO:0007669"/>
    <property type="project" value="TreeGrafter"/>
</dbReference>
<gene>
    <name evidence="2" type="ORF">CWD94_10140</name>
</gene>
<comment type="caution">
    <text evidence="2">The sequence shown here is derived from an EMBL/GenBank/DDBJ whole genome shotgun (WGS) entry which is preliminary data.</text>
</comment>
<dbReference type="RefSeq" id="WP_100542940.1">
    <property type="nucleotide sequence ID" value="NZ_PHQY01000586.1"/>
</dbReference>
<dbReference type="Gene3D" id="2.70.70.10">
    <property type="entry name" value="Glucose Permease (Domain IIA)"/>
    <property type="match status" value="1"/>
</dbReference>
<dbReference type="InterPro" id="IPR016047">
    <property type="entry name" value="M23ase_b-sheet_dom"/>
</dbReference>
<dbReference type="SUPFAM" id="SSF51261">
    <property type="entry name" value="Duplicated hybrid motif"/>
    <property type="match status" value="1"/>
</dbReference>
<dbReference type="EMBL" id="PHQY01000586">
    <property type="protein sequence ID" value="PJO43934.1"/>
    <property type="molecule type" value="Genomic_DNA"/>
</dbReference>
<dbReference type="InterPro" id="IPR011055">
    <property type="entry name" value="Dup_hybrid_motif"/>
</dbReference>
<dbReference type="CDD" id="cd12797">
    <property type="entry name" value="M23_peptidase"/>
    <property type="match status" value="1"/>
</dbReference>
<dbReference type="Proteomes" id="UP000232101">
    <property type="component" value="Unassembled WGS sequence"/>
</dbReference>
<dbReference type="Pfam" id="PF01551">
    <property type="entry name" value="Peptidase_M23"/>
    <property type="match status" value="1"/>
</dbReference>